<name>A0A517YWQ1_9BACT</name>
<feature type="signal peptide" evidence="2">
    <location>
        <begin position="1"/>
        <end position="21"/>
    </location>
</feature>
<dbReference type="CDD" id="cd08023">
    <property type="entry name" value="GH16_laminarinase_like"/>
    <property type="match status" value="1"/>
</dbReference>
<evidence type="ECO:0000313" key="4">
    <source>
        <dbReference type="EMBL" id="QDU34640.1"/>
    </source>
</evidence>
<dbReference type="InterPro" id="IPR000757">
    <property type="entry name" value="Beta-glucanase-like"/>
</dbReference>
<dbReference type="GO" id="GO:0005975">
    <property type="term" value="P:carbohydrate metabolic process"/>
    <property type="evidence" value="ECO:0007669"/>
    <property type="project" value="InterPro"/>
</dbReference>
<dbReference type="Pfam" id="PF00722">
    <property type="entry name" value="Glyco_hydro_16"/>
    <property type="match status" value="1"/>
</dbReference>
<dbReference type="KEGG" id="pcor:KS4_27110"/>
<dbReference type="GO" id="GO:0042972">
    <property type="term" value="F:licheninase activity"/>
    <property type="evidence" value="ECO:0007669"/>
    <property type="project" value="UniProtKB-EC"/>
</dbReference>
<keyword evidence="4" id="KW-0326">Glycosidase</keyword>
<organism evidence="4 5">
    <name type="scientific">Poriferisphaera corsica</name>
    <dbReference type="NCBI Taxonomy" id="2528020"/>
    <lineage>
        <taxon>Bacteria</taxon>
        <taxon>Pseudomonadati</taxon>
        <taxon>Planctomycetota</taxon>
        <taxon>Phycisphaerae</taxon>
        <taxon>Phycisphaerales</taxon>
        <taxon>Phycisphaeraceae</taxon>
        <taxon>Poriferisphaera</taxon>
    </lineage>
</organism>
<dbReference type="PANTHER" id="PTHR10963">
    <property type="entry name" value="GLYCOSYL HYDROLASE-RELATED"/>
    <property type="match status" value="1"/>
</dbReference>
<dbReference type="PROSITE" id="PS51762">
    <property type="entry name" value="GH16_2"/>
    <property type="match status" value="1"/>
</dbReference>
<dbReference type="EMBL" id="CP036425">
    <property type="protein sequence ID" value="QDU34640.1"/>
    <property type="molecule type" value="Genomic_DNA"/>
</dbReference>
<dbReference type="PANTHER" id="PTHR10963:SF55">
    <property type="entry name" value="GLYCOSIDE HYDROLASE FAMILY 16 PROTEIN"/>
    <property type="match status" value="1"/>
</dbReference>
<comment type="similarity">
    <text evidence="1">Belongs to the glycosyl hydrolase 16 family.</text>
</comment>
<sequence length="287" mass="33435" precursor="true">MQLRLFAIFSTLILLVSTATAADQTWQLDWSDEFDYQGLPNPRNWNYEEGFVRNHETQYYTQARKKNARVEDGKLIIQVHQEEHRNPKYSPNAKPSDWRRSRKLITHTSASLTTRGKHEIHYGRIEVRAKLPTGNGMWPAIWTKGISQYKDKQPWPKCGEIDILEYAGKEPGIAHTTIHYFDKKNKQHKSGPKFSLNAENLEHGFHTYALEWSPQSMQFFFDGKPYHTIKLDDIETGQDNPFRKPHFLLINLAIGGNWGGPVDNSNLPQQFIIDYVRVYQRKPSPLK</sequence>
<accession>A0A517YWQ1</accession>
<feature type="domain" description="GH16" evidence="3">
    <location>
        <begin position="34"/>
        <end position="284"/>
    </location>
</feature>
<dbReference type="AlphaFoldDB" id="A0A517YWQ1"/>
<dbReference type="EC" id="3.2.1.73" evidence="4"/>
<keyword evidence="5" id="KW-1185">Reference proteome</keyword>
<protein>
    <submittedName>
        <fullName evidence="4">Beta-glucanase</fullName>
        <ecNumber evidence="4">3.2.1.73</ecNumber>
    </submittedName>
</protein>
<feature type="chain" id="PRO_5022208951" evidence="2">
    <location>
        <begin position="22"/>
        <end position="287"/>
    </location>
</feature>
<reference evidence="4 5" key="1">
    <citation type="submission" date="2019-02" db="EMBL/GenBank/DDBJ databases">
        <title>Deep-cultivation of Planctomycetes and their phenomic and genomic characterization uncovers novel biology.</title>
        <authorList>
            <person name="Wiegand S."/>
            <person name="Jogler M."/>
            <person name="Boedeker C."/>
            <person name="Pinto D."/>
            <person name="Vollmers J."/>
            <person name="Rivas-Marin E."/>
            <person name="Kohn T."/>
            <person name="Peeters S.H."/>
            <person name="Heuer A."/>
            <person name="Rast P."/>
            <person name="Oberbeckmann S."/>
            <person name="Bunk B."/>
            <person name="Jeske O."/>
            <person name="Meyerdierks A."/>
            <person name="Storesund J.E."/>
            <person name="Kallscheuer N."/>
            <person name="Luecker S."/>
            <person name="Lage O.M."/>
            <person name="Pohl T."/>
            <person name="Merkel B.J."/>
            <person name="Hornburger P."/>
            <person name="Mueller R.-W."/>
            <person name="Bruemmer F."/>
            <person name="Labrenz M."/>
            <person name="Spormann A.M."/>
            <person name="Op den Camp H."/>
            <person name="Overmann J."/>
            <person name="Amann R."/>
            <person name="Jetten M.S.M."/>
            <person name="Mascher T."/>
            <person name="Medema M.H."/>
            <person name="Devos D.P."/>
            <person name="Kaster A.-K."/>
            <person name="Ovreas L."/>
            <person name="Rohde M."/>
            <person name="Galperin M.Y."/>
            <person name="Jogler C."/>
        </authorList>
    </citation>
    <scope>NUCLEOTIDE SEQUENCE [LARGE SCALE GENOMIC DNA]</scope>
    <source>
        <strain evidence="4 5">KS4</strain>
    </source>
</reference>
<proteinExistence type="inferred from homology"/>
<evidence type="ECO:0000256" key="2">
    <source>
        <dbReference type="SAM" id="SignalP"/>
    </source>
</evidence>
<evidence type="ECO:0000256" key="1">
    <source>
        <dbReference type="ARBA" id="ARBA00006865"/>
    </source>
</evidence>
<dbReference type="Gene3D" id="2.60.120.200">
    <property type="match status" value="1"/>
</dbReference>
<keyword evidence="2" id="KW-0732">Signal</keyword>
<dbReference type="SUPFAM" id="SSF49899">
    <property type="entry name" value="Concanavalin A-like lectins/glucanases"/>
    <property type="match status" value="1"/>
</dbReference>
<dbReference type="RefSeq" id="WP_145078776.1">
    <property type="nucleotide sequence ID" value="NZ_CP036425.1"/>
</dbReference>
<evidence type="ECO:0000259" key="3">
    <source>
        <dbReference type="PROSITE" id="PS51762"/>
    </source>
</evidence>
<dbReference type="Proteomes" id="UP000317369">
    <property type="component" value="Chromosome"/>
</dbReference>
<gene>
    <name evidence="4" type="primary">bglA_4</name>
    <name evidence="4" type="ORF">KS4_27110</name>
</gene>
<dbReference type="InterPro" id="IPR050546">
    <property type="entry name" value="Glycosyl_Hydrlase_16"/>
</dbReference>
<dbReference type="InterPro" id="IPR013320">
    <property type="entry name" value="ConA-like_dom_sf"/>
</dbReference>
<evidence type="ECO:0000313" key="5">
    <source>
        <dbReference type="Proteomes" id="UP000317369"/>
    </source>
</evidence>
<keyword evidence="4" id="KW-0378">Hydrolase</keyword>
<dbReference type="OrthoDB" id="9809583at2"/>